<evidence type="ECO:0000256" key="1">
    <source>
        <dbReference type="SAM" id="MobiDB-lite"/>
    </source>
</evidence>
<gene>
    <name evidence="2" type="ORF">BCR33DRAFT_813025</name>
</gene>
<keyword evidence="3" id="KW-1185">Reference proteome</keyword>
<comment type="caution">
    <text evidence="2">The sequence shown here is derived from an EMBL/GenBank/DDBJ whole genome shotgun (WGS) entry which is preliminary data.</text>
</comment>
<feature type="compositionally biased region" description="Polar residues" evidence="1">
    <location>
        <begin position="29"/>
        <end position="44"/>
    </location>
</feature>
<organism evidence="2 3">
    <name type="scientific">Rhizoclosmatium globosum</name>
    <dbReference type="NCBI Taxonomy" id="329046"/>
    <lineage>
        <taxon>Eukaryota</taxon>
        <taxon>Fungi</taxon>
        <taxon>Fungi incertae sedis</taxon>
        <taxon>Chytridiomycota</taxon>
        <taxon>Chytridiomycota incertae sedis</taxon>
        <taxon>Chytridiomycetes</taxon>
        <taxon>Chytridiales</taxon>
        <taxon>Chytriomycetaceae</taxon>
        <taxon>Rhizoclosmatium</taxon>
    </lineage>
</organism>
<accession>A0A1Y2CGS1</accession>
<evidence type="ECO:0000313" key="2">
    <source>
        <dbReference type="EMBL" id="ORY46117.1"/>
    </source>
</evidence>
<dbReference type="AlphaFoldDB" id="A0A1Y2CGS1"/>
<proteinExistence type="predicted"/>
<dbReference type="EMBL" id="MCGO01000018">
    <property type="protein sequence ID" value="ORY46117.1"/>
    <property type="molecule type" value="Genomic_DNA"/>
</dbReference>
<evidence type="ECO:0000313" key="3">
    <source>
        <dbReference type="Proteomes" id="UP000193642"/>
    </source>
</evidence>
<feature type="region of interest" description="Disordered" evidence="1">
    <location>
        <begin position="25"/>
        <end position="44"/>
    </location>
</feature>
<name>A0A1Y2CGS1_9FUNG</name>
<dbReference type="Proteomes" id="UP000193642">
    <property type="component" value="Unassembled WGS sequence"/>
</dbReference>
<sequence>MKRLSVSFSSMRSFFGWIPETPPPLLHQQPKSPSTGPSSHSQNTTTLFATKNRKWGVYKSDVTIVPKYGLHSLPSSSFFNSLGTTPITVNFNNVYYRPFNWEPNHNHHLGTPQTTDLPSTGYWMLGVVGTPTHLQKPSGARFPKYSVSIAPVDRRDEITVEDRLGDVQPPHRALIDAFRVMVKDPFADIPQLRNLLVAKKSWKDGHVSLFEWDGDEGKESGIVSLGSCLSGQEELSAGSLVVVGFKLDHLVEEKIVGLGLEFVLTF</sequence>
<protein>
    <submittedName>
        <fullName evidence="2">Uncharacterized protein</fullName>
    </submittedName>
</protein>
<reference evidence="2 3" key="1">
    <citation type="submission" date="2016-07" db="EMBL/GenBank/DDBJ databases">
        <title>Pervasive Adenine N6-methylation of Active Genes in Fungi.</title>
        <authorList>
            <consortium name="DOE Joint Genome Institute"/>
            <person name="Mondo S.J."/>
            <person name="Dannebaum R.O."/>
            <person name="Kuo R.C."/>
            <person name="Labutti K."/>
            <person name="Haridas S."/>
            <person name="Kuo A."/>
            <person name="Salamov A."/>
            <person name="Ahrendt S.R."/>
            <person name="Lipzen A."/>
            <person name="Sullivan W."/>
            <person name="Andreopoulos W.B."/>
            <person name="Clum A."/>
            <person name="Lindquist E."/>
            <person name="Daum C."/>
            <person name="Ramamoorthy G.K."/>
            <person name="Gryganskyi A."/>
            <person name="Culley D."/>
            <person name="Magnuson J.K."/>
            <person name="James T.Y."/>
            <person name="O'Malley M.A."/>
            <person name="Stajich J.E."/>
            <person name="Spatafora J.W."/>
            <person name="Visel A."/>
            <person name="Grigoriev I.V."/>
        </authorList>
    </citation>
    <scope>NUCLEOTIDE SEQUENCE [LARGE SCALE GENOMIC DNA]</scope>
    <source>
        <strain evidence="2 3">JEL800</strain>
    </source>
</reference>